<dbReference type="Proteomes" id="UP000238034">
    <property type="component" value="Unassembled WGS sequence"/>
</dbReference>
<proteinExistence type="inferred from homology"/>
<keyword evidence="2" id="KW-0328">Glycosyltransferase</keyword>
<dbReference type="Gene3D" id="3.90.550.10">
    <property type="entry name" value="Spore Coat Polysaccharide Biosynthesis Protein SpsA, Chain A"/>
    <property type="match status" value="1"/>
</dbReference>
<dbReference type="AlphaFoldDB" id="A0A2T0U9M8"/>
<dbReference type="PANTHER" id="PTHR43179:SF12">
    <property type="entry name" value="GALACTOFURANOSYLTRANSFERASE GLFT2"/>
    <property type="match status" value="1"/>
</dbReference>
<evidence type="ECO:0000256" key="2">
    <source>
        <dbReference type="ARBA" id="ARBA00022676"/>
    </source>
</evidence>
<dbReference type="Pfam" id="PF00535">
    <property type="entry name" value="Glycos_transf_2"/>
    <property type="match status" value="1"/>
</dbReference>
<keyword evidence="6" id="KW-1185">Reference proteome</keyword>
<keyword evidence="3 5" id="KW-0808">Transferase</keyword>
<evidence type="ECO:0000256" key="1">
    <source>
        <dbReference type="ARBA" id="ARBA00006739"/>
    </source>
</evidence>
<dbReference type="CDD" id="cd04185">
    <property type="entry name" value="GT_2_like_b"/>
    <property type="match status" value="1"/>
</dbReference>
<comment type="similarity">
    <text evidence="1">Belongs to the glycosyltransferase 2 family.</text>
</comment>
<dbReference type="OrthoDB" id="9771846at2"/>
<sequence>MNTYAAVVVTFNRLALLQKCIDSLRNQTKPLDAIIVINNSSTDGTQQWLDTQADLIVFHQENGGGAAGFYRGMKEAYVRNYDWIWMMDDDVDPLLNCLEEMISSNAYYQNQFDVLQPDRKFFNSESEWQYGSKFNFRNPFMPEATTPVKSSDFQDKEKIKTIVSFPFEGPMFSRKVIEKVGWVDKRYFIFYDDTDYSARVFNAGFKVGLVRDAIMTKMINPPVNGISVDWKLYYRIRNQIIIDRKFGNPYIAVSRAAYTNIHRVLAIGKLSLRKKTFSAFPEHVSTVARAMRDGFTFKLVE</sequence>
<accession>A0A2T0U9M8</accession>
<protein>
    <submittedName>
        <fullName evidence="5">GT2 family glycosyltransferase</fullName>
    </submittedName>
</protein>
<evidence type="ECO:0000313" key="5">
    <source>
        <dbReference type="EMBL" id="PRY54582.1"/>
    </source>
</evidence>
<evidence type="ECO:0000259" key="4">
    <source>
        <dbReference type="Pfam" id="PF00535"/>
    </source>
</evidence>
<feature type="domain" description="Glycosyltransferase 2-like" evidence="4">
    <location>
        <begin position="7"/>
        <end position="179"/>
    </location>
</feature>
<evidence type="ECO:0000313" key="6">
    <source>
        <dbReference type="Proteomes" id="UP000238034"/>
    </source>
</evidence>
<dbReference type="RefSeq" id="WP_106291895.1">
    <property type="nucleotide sequence ID" value="NZ_PVTH01000002.1"/>
</dbReference>
<dbReference type="PANTHER" id="PTHR43179">
    <property type="entry name" value="RHAMNOSYLTRANSFERASE WBBL"/>
    <property type="match status" value="1"/>
</dbReference>
<evidence type="ECO:0000256" key="3">
    <source>
        <dbReference type="ARBA" id="ARBA00022679"/>
    </source>
</evidence>
<dbReference type="SUPFAM" id="SSF53448">
    <property type="entry name" value="Nucleotide-diphospho-sugar transferases"/>
    <property type="match status" value="1"/>
</dbReference>
<dbReference type="InterPro" id="IPR001173">
    <property type="entry name" value="Glyco_trans_2-like"/>
</dbReference>
<reference evidence="5 6" key="1">
    <citation type="submission" date="2018-03" db="EMBL/GenBank/DDBJ databases">
        <title>Genomic Encyclopedia of Type Strains, Phase III (KMG-III): the genomes of soil and plant-associated and newly described type strains.</title>
        <authorList>
            <person name="Whitman W."/>
        </authorList>
    </citation>
    <scope>NUCLEOTIDE SEQUENCE [LARGE SCALE GENOMIC DNA]</scope>
    <source>
        <strain evidence="5 6">CGMCC 1.9313</strain>
    </source>
</reference>
<dbReference type="EMBL" id="PVTH01000002">
    <property type="protein sequence ID" value="PRY54582.1"/>
    <property type="molecule type" value="Genomic_DNA"/>
</dbReference>
<comment type="caution">
    <text evidence="5">The sequence shown here is derived from an EMBL/GenBank/DDBJ whole genome shotgun (WGS) entry which is preliminary data.</text>
</comment>
<dbReference type="InterPro" id="IPR029044">
    <property type="entry name" value="Nucleotide-diphossugar_trans"/>
</dbReference>
<name>A0A2T0U9M8_9SPHI</name>
<dbReference type="GO" id="GO:0016757">
    <property type="term" value="F:glycosyltransferase activity"/>
    <property type="evidence" value="ECO:0007669"/>
    <property type="project" value="UniProtKB-KW"/>
</dbReference>
<organism evidence="5 6">
    <name type="scientific">Arcticibacter pallidicorallinus</name>
    <dbReference type="NCBI Taxonomy" id="1259464"/>
    <lineage>
        <taxon>Bacteria</taxon>
        <taxon>Pseudomonadati</taxon>
        <taxon>Bacteroidota</taxon>
        <taxon>Sphingobacteriia</taxon>
        <taxon>Sphingobacteriales</taxon>
        <taxon>Sphingobacteriaceae</taxon>
        <taxon>Arcticibacter</taxon>
    </lineage>
</organism>
<gene>
    <name evidence="5" type="ORF">B0I27_102351</name>
</gene>